<dbReference type="AlphaFoldDB" id="A0A397JSV4"/>
<dbReference type="Gene3D" id="1.25.40.10">
    <property type="entry name" value="Tetratricopeptide repeat domain"/>
    <property type="match status" value="1"/>
</dbReference>
<protein>
    <submittedName>
        <fullName evidence="1">Uncharacterized protein</fullName>
    </submittedName>
</protein>
<proteinExistence type="predicted"/>
<evidence type="ECO:0000313" key="2">
    <source>
        <dbReference type="Proteomes" id="UP000266861"/>
    </source>
</evidence>
<dbReference type="InterPro" id="IPR011990">
    <property type="entry name" value="TPR-like_helical_dom_sf"/>
</dbReference>
<sequence length="261" mass="30433">MQVEVLYEMISHLSHSWFTSMIGSFYKNGIGTVTDNQMAFKFFSKVVDEIIDASSTKSPYLMKLYNVNKEIGTILLANMHLIGLGIEKDVKLHFIFIVNLLMKEKGPPVAQRMVDVAKGFPWYMKSAFAGNIYAIWNILKAVKAFEWFMKAAEYNYTYGQYEVGKCFYEGCENPIQKLVLPSKAITLITLINFFVIEEQQFLWFFKIVLIFHKVLIKLIQKKKFEEMYPNGMKRTSFMTRLTNATYLKYRDDLGALCQIWI</sequence>
<accession>A0A397JSV4</accession>
<dbReference type="Proteomes" id="UP000266861">
    <property type="component" value="Unassembled WGS sequence"/>
</dbReference>
<dbReference type="EMBL" id="PQFF01000022">
    <property type="protein sequence ID" value="RHZ88284.1"/>
    <property type="molecule type" value="Genomic_DNA"/>
</dbReference>
<organism evidence="1 2">
    <name type="scientific">Diversispora epigaea</name>
    <dbReference type="NCBI Taxonomy" id="1348612"/>
    <lineage>
        <taxon>Eukaryota</taxon>
        <taxon>Fungi</taxon>
        <taxon>Fungi incertae sedis</taxon>
        <taxon>Mucoromycota</taxon>
        <taxon>Glomeromycotina</taxon>
        <taxon>Glomeromycetes</taxon>
        <taxon>Diversisporales</taxon>
        <taxon>Diversisporaceae</taxon>
        <taxon>Diversispora</taxon>
    </lineage>
</organism>
<comment type="caution">
    <text evidence="1">The sequence shown here is derived from an EMBL/GenBank/DDBJ whole genome shotgun (WGS) entry which is preliminary data.</text>
</comment>
<dbReference type="OrthoDB" id="2384430at2759"/>
<dbReference type="SUPFAM" id="SSF81901">
    <property type="entry name" value="HCP-like"/>
    <property type="match status" value="1"/>
</dbReference>
<name>A0A397JSV4_9GLOM</name>
<keyword evidence="2" id="KW-1185">Reference proteome</keyword>
<evidence type="ECO:0000313" key="1">
    <source>
        <dbReference type="EMBL" id="RHZ88284.1"/>
    </source>
</evidence>
<reference evidence="1 2" key="1">
    <citation type="submission" date="2018-08" db="EMBL/GenBank/DDBJ databases">
        <title>Genome and evolution of the arbuscular mycorrhizal fungus Diversispora epigaea (formerly Glomus versiforme) and its bacterial endosymbionts.</title>
        <authorList>
            <person name="Sun X."/>
            <person name="Fei Z."/>
            <person name="Harrison M."/>
        </authorList>
    </citation>
    <scope>NUCLEOTIDE SEQUENCE [LARGE SCALE GENOMIC DNA]</scope>
    <source>
        <strain evidence="1 2">IT104</strain>
    </source>
</reference>
<gene>
    <name evidence="1" type="ORF">Glove_24g22</name>
</gene>